<dbReference type="SUPFAM" id="SSF56024">
    <property type="entry name" value="Phospholipase D/nuclease"/>
    <property type="match status" value="1"/>
</dbReference>
<comment type="caution">
    <text evidence="8">The sequence shown here is derived from an EMBL/GenBank/DDBJ whole genome shotgun (WGS) entry which is preliminary data.</text>
</comment>
<evidence type="ECO:0000256" key="5">
    <source>
        <dbReference type="ARBA" id="ARBA00022963"/>
    </source>
</evidence>
<organism evidence="8 9">
    <name type="scientific">Aliivibrio fischeri</name>
    <name type="common">Vibrio fischeri</name>
    <dbReference type="NCBI Taxonomy" id="668"/>
    <lineage>
        <taxon>Bacteria</taxon>
        <taxon>Pseudomonadati</taxon>
        <taxon>Pseudomonadota</taxon>
        <taxon>Gammaproteobacteria</taxon>
        <taxon>Vibrionales</taxon>
        <taxon>Vibrionaceae</taxon>
        <taxon>Aliivibrio</taxon>
    </lineage>
</organism>
<dbReference type="RefSeq" id="WP_155658526.1">
    <property type="nucleotide sequence ID" value="NZ_WOBP01000047.1"/>
</dbReference>
<dbReference type="GO" id="GO:0016891">
    <property type="term" value="F:RNA endonuclease activity producing 5'-phosphomonoesters, hydrolytic mechanism"/>
    <property type="evidence" value="ECO:0007669"/>
    <property type="project" value="TreeGrafter"/>
</dbReference>
<dbReference type="PANTHER" id="PTHR43856">
    <property type="entry name" value="CARDIOLIPIN HYDROLASE"/>
    <property type="match status" value="1"/>
</dbReference>
<dbReference type="AlphaFoldDB" id="A0A6N3ZBT5"/>
<evidence type="ECO:0000256" key="4">
    <source>
        <dbReference type="ARBA" id="ARBA00022801"/>
    </source>
</evidence>
<dbReference type="Gene3D" id="3.30.870.10">
    <property type="entry name" value="Endonuclease Chain A"/>
    <property type="match status" value="1"/>
</dbReference>
<evidence type="ECO:0000256" key="3">
    <source>
        <dbReference type="ARBA" id="ARBA00012027"/>
    </source>
</evidence>
<evidence type="ECO:0000256" key="1">
    <source>
        <dbReference type="ARBA" id="ARBA00000798"/>
    </source>
</evidence>
<feature type="domain" description="PLD phosphodiesterase" evidence="7">
    <location>
        <begin position="83"/>
        <end position="110"/>
    </location>
</feature>
<name>A0A6N3ZBT5_ALIFS</name>
<evidence type="ECO:0000259" key="7">
    <source>
        <dbReference type="PROSITE" id="PS50035"/>
    </source>
</evidence>
<keyword evidence="5" id="KW-0442">Lipid degradation</keyword>
<dbReference type="EMBL" id="WOBO01000039">
    <property type="protein sequence ID" value="MUK47543.1"/>
    <property type="molecule type" value="Genomic_DNA"/>
</dbReference>
<dbReference type="Proteomes" id="UP000435323">
    <property type="component" value="Unassembled WGS sequence"/>
</dbReference>
<dbReference type="InterPro" id="IPR001736">
    <property type="entry name" value="PLipase_D/transphosphatidylase"/>
</dbReference>
<dbReference type="PANTHER" id="PTHR43856:SF1">
    <property type="entry name" value="MITOCHONDRIAL CARDIOLIPIN HYDROLASE"/>
    <property type="match status" value="1"/>
</dbReference>
<keyword evidence="6" id="KW-0443">Lipid metabolism</keyword>
<dbReference type="Pfam" id="PF13091">
    <property type="entry name" value="PLDc_2"/>
    <property type="match status" value="1"/>
</dbReference>
<dbReference type="InterPro" id="IPR051406">
    <property type="entry name" value="PLD_domain"/>
</dbReference>
<proteinExistence type="inferred from homology"/>
<dbReference type="GO" id="GO:0004630">
    <property type="term" value="F:phospholipase D activity"/>
    <property type="evidence" value="ECO:0007669"/>
    <property type="project" value="UniProtKB-EC"/>
</dbReference>
<dbReference type="GO" id="GO:0016042">
    <property type="term" value="P:lipid catabolic process"/>
    <property type="evidence" value="ECO:0007669"/>
    <property type="project" value="UniProtKB-KW"/>
</dbReference>
<dbReference type="GO" id="GO:0006793">
    <property type="term" value="P:phosphorus metabolic process"/>
    <property type="evidence" value="ECO:0007669"/>
    <property type="project" value="UniProtKB-ARBA"/>
</dbReference>
<protein>
    <recommendedName>
        <fullName evidence="3">phospholipase D</fullName>
        <ecNumber evidence="3">3.1.4.4</ecNumber>
    </recommendedName>
</protein>
<dbReference type="CDD" id="cd09174">
    <property type="entry name" value="PLDc_Nuc_like_unchar2"/>
    <property type="match status" value="1"/>
</dbReference>
<dbReference type="PROSITE" id="PS50035">
    <property type="entry name" value="PLD"/>
    <property type="match status" value="1"/>
</dbReference>
<keyword evidence="4" id="KW-0378">Hydrolase</keyword>
<dbReference type="EC" id="3.1.4.4" evidence="3"/>
<gene>
    <name evidence="8" type="ORF">GNP77_19555</name>
</gene>
<sequence length="305" mass="35838">MIATETYFEDIQYHILRNIRNAKESVRICVAWISGDIYNKELKKIASEGVKVEVIYNDDTTNNNYGIDSGYNIDSYPVSTRLSSAFMHNKFCIIDNQILITGSYNWSRKAGDSFENIVVIRNDFKLIKDYLHEFYDLIAYYHAYKNSYILKCPCRSNLFNLAVIGQENGLYDESKIDIWSVCVKNHHVSHLGEEYTQHLRGYLGLKDAPDWNDFPYNKYSMEGEFLQERNQVESLQKYFNQKEGIPVHAIAEIGCTNWNEQIEYGDDPEYIISIIWRDMYFRKIIPETIFDDHFGNINRIISMHV</sequence>
<evidence type="ECO:0000256" key="6">
    <source>
        <dbReference type="ARBA" id="ARBA00023098"/>
    </source>
</evidence>
<reference evidence="8 9" key="1">
    <citation type="submission" date="2019-11" db="EMBL/GenBank/DDBJ databases">
        <title>Using colonization assays and comparative genomics to discover symbiosis behaviors and factors in Vibrio fischeri.</title>
        <authorList>
            <person name="Bongrand C."/>
            <person name="Moriano-Gutierrez S."/>
            <person name="Arevalo P."/>
            <person name="Mcfall-Ngai M."/>
            <person name="Visick K."/>
            <person name="Polz M.F."/>
            <person name="Ruby E.G."/>
        </authorList>
    </citation>
    <scope>NUCLEOTIDE SEQUENCE [LARGE SCALE GENOMIC DNA]</scope>
    <source>
        <strain evidence="9">emors.3.2</strain>
    </source>
</reference>
<evidence type="ECO:0000313" key="8">
    <source>
        <dbReference type="EMBL" id="MUK47543.1"/>
    </source>
</evidence>
<comment type="similarity">
    <text evidence="2">Belongs to the phospholipase D family.</text>
</comment>
<evidence type="ECO:0000256" key="2">
    <source>
        <dbReference type="ARBA" id="ARBA00008664"/>
    </source>
</evidence>
<comment type="catalytic activity">
    <reaction evidence="1">
        <text>a 1,2-diacyl-sn-glycero-3-phosphocholine + H2O = a 1,2-diacyl-sn-glycero-3-phosphate + choline + H(+)</text>
        <dbReference type="Rhea" id="RHEA:14445"/>
        <dbReference type="ChEBI" id="CHEBI:15354"/>
        <dbReference type="ChEBI" id="CHEBI:15377"/>
        <dbReference type="ChEBI" id="CHEBI:15378"/>
        <dbReference type="ChEBI" id="CHEBI:57643"/>
        <dbReference type="ChEBI" id="CHEBI:58608"/>
        <dbReference type="EC" id="3.1.4.4"/>
    </reaction>
</comment>
<dbReference type="InterPro" id="IPR025202">
    <property type="entry name" value="PLD-like_dom"/>
</dbReference>
<accession>A0A6N3ZBT5</accession>
<evidence type="ECO:0000313" key="9">
    <source>
        <dbReference type="Proteomes" id="UP000435323"/>
    </source>
</evidence>